<proteinExistence type="predicted"/>
<reference evidence="2" key="1">
    <citation type="journal article" date="2011" name="Nat. Commun.">
        <title>The IncP-1 plasmid backbone adapts to different host bacterial species and evolves through homologous recombination.</title>
        <authorList>
            <person name="Norberg P."/>
            <person name="Bergstrom M."/>
            <person name="Jethava V."/>
            <person name="Dubhashi D."/>
            <person name="Hermansson M."/>
        </authorList>
    </citation>
    <scope>NUCLEOTIDE SEQUENCE</scope>
    <source>
        <plasmid evidence="2">pMCBF1</plasmid>
    </source>
</reference>
<geneLocation type="plasmid" evidence="2">
    <name>pMCBF1</name>
</geneLocation>
<sequence length="229" mass="24540">MPSTQRVNTSMARVKYGRPIGCRSRSSTTIRSMTVWSICTCSSGMVTSGGMPPAPCKGRAASCPPRLRAIFAGCSPAIRWATVLRAGTGSFWVLHACATSRWNAARLRFCLVRKRFCSSSRMMRSTGSGKRPLPLPPPDRPGVRSVTRPVPCRARRIRTYTCRRDRPSAWAASSAASCPTTSSAASGPMISVRCRACAHASSGRVATPCAAIGGVSDVMPKPRFGAHEY</sequence>
<dbReference type="AlphaFoldDB" id="F2FAY4"/>
<keyword evidence="2" id="KW-0614">Plasmid</keyword>
<feature type="region of interest" description="Disordered" evidence="1">
    <location>
        <begin position="123"/>
        <end position="147"/>
    </location>
</feature>
<dbReference type="EMBL" id="AY950444">
    <property type="protein sequence ID" value="AAY97931.1"/>
    <property type="molecule type" value="Genomic_DNA"/>
</dbReference>
<organism evidence="2">
    <name type="scientific">Plasmid pMCBF1</name>
    <dbReference type="NCBI Taxonomy" id="1003194"/>
    <lineage>
        <taxon>other sequences</taxon>
        <taxon>plasmids</taxon>
    </lineage>
</organism>
<accession>F2FAY4</accession>
<evidence type="ECO:0000256" key="1">
    <source>
        <dbReference type="SAM" id="MobiDB-lite"/>
    </source>
</evidence>
<feature type="compositionally biased region" description="Low complexity" evidence="1">
    <location>
        <begin position="123"/>
        <end position="132"/>
    </location>
</feature>
<evidence type="ECO:0000313" key="2">
    <source>
        <dbReference type="EMBL" id="AAY97931.1"/>
    </source>
</evidence>
<protein>
    <submittedName>
        <fullName evidence="2">Uncharacterized protein</fullName>
    </submittedName>
</protein>
<name>F2FAY4_9ZZZZ</name>